<dbReference type="Proteomes" id="UP000750522">
    <property type="component" value="Unassembled WGS sequence"/>
</dbReference>
<dbReference type="GO" id="GO:0005840">
    <property type="term" value="C:ribosome"/>
    <property type="evidence" value="ECO:0007669"/>
    <property type="project" value="UniProtKB-KW"/>
</dbReference>
<keyword evidence="3 4" id="KW-0418">Kinase</keyword>
<dbReference type="Pfam" id="PF03770">
    <property type="entry name" value="IPK"/>
    <property type="match status" value="1"/>
</dbReference>
<comment type="caution">
    <text evidence="6">The sequence shown here is derived from an EMBL/GenBank/DDBJ whole genome shotgun (WGS) entry which is preliminary data.</text>
</comment>
<dbReference type="GO" id="GO:0005737">
    <property type="term" value="C:cytoplasm"/>
    <property type="evidence" value="ECO:0007669"/>
    <property type="project" value="TreeGrafter"/>
</dbReference>
<dbReference type="GO" id="GO:0008440">
    <property type="term" value="F:inositol-1,4,5-trisphosphate 3-kinase activity"/>
    <property type="evidence" value="ECO:0007669"/>
    <property type="project" value="TreeGrafter"/>
</dbReference>
<dbReference type="AlphaFoldDB" id="A0A9P5G3X7"/>
<reference evidence="6" key="1">
    <citation type="journal article" date="2020" name="Front. Microbiol.">
        <title>Phenotypic and Genetic Characterization of the Cheese Ripening Yeast Geotrichum candidum.</title>
        <authorList>
            <person name="Perkins V."/>
            <person name="Vignola S."/>
            <person name="Lessard M.H."/>
            <person name="Plante P.L."/>
            <person name="Corbeil J."/>
            <person name="Dugat-Bony E."/>
            <person name="Frenette M."/>
            <person name="Labrie S."/>
        </authorList>
    </citation>
    <scope>NUCLEOTIDE SEQUENCE</scope>
    <source>
        <strain evidence="6">LMA-70</strain>
    </source>
</reference>
<dbReference type="PANTHER" id="PTHR12400:SF103">
    <property type="entry name" value="INOSITOL POLYPHOSPHATE MULTIKINASE"/>
    <property type="match status" value="1"/>
</dbReference>
<dbReference type="GO" id="GO:0005634">
    <property type="term" value="C:nucleus"/>
    <property type="evidence" value="ECO:0007669"/>
    <property type="project" value="TreeGrafter"/>
</dbReference>
<dbReference type="PANTHER" id="PTHR12400">
    <property type="entry name" value="INOSITOL POLYPHOSPHATE KINASE"/>
    <property type="match status" value="1"/>
</dbReference>
<proteinExistence type="inferred from homology"/>
<name>A0A9P5G3X7_GEOCN</name>
<evidence type="ECO:0000256" key="4">
    <source>
        <dbReference type="RuleBase" id="RU363090"/>
    </source>
</evidence>
<gene>
    <name evidence="6" type="ORF">DV451_003884</name>
</gene>
<dbReference type="GO" id="GO:0000824">
    <property type="term" value="F:inositol-1,4,5,6-tetrakisphosphate 3-kinase activity"/>
    <property type="evidence" value="ECO:0007669"/>
    <property type="project" value="TreeGrafter"/>
</dbReference>
<evidence type="ECO:0000313" key="6">
    <source>
        <dbReference type="EMBL" id="KAF5097317.1"/>
    </source>
</evidence>
<evidence type="ECO:0000313" key="7">
    <source>
        <dbReference type="Proteomes" id="UP000750522"/>
    </source>
</evidence>
<dbReference type="EMBL" id="QQZK01000095">
    <property type="protein sequence ID" value="KAF5097317.1"/>
    <property type="molecule type" value="Genomic_DNA"/>
</dbReference>
<accession>A0A9P5G3X7</accession>
<feature type="compositionally biased region" description="Acidic residues" evidence="5">
    <location>
        <begin position="257"/>
        <end position="277"/>
    </location>
</feature>
<dbReference type="EC" id="2.7.-.-" evidence="4"/>
<dbReference type="GO" id="GO:0006412">
    <property type="term" value="P:translation"/>
    <property type="evidence" value="ECO:0007669"/>
    <property type="project" value="InterPro"/>
</dbReference>
<protein>
    <recommendedName>
        <fullName evidence="4">Kinase</fullName>
        <ecNumber evidence="4">2.7.-.-</ecNumber>
    </recommendedName>
</protein>
<dbReference type="Gene3D" id="3.30.470.160">
    <property type="entry name" value="Inositol polyphosphate kinase"/>
    <property type="match status" value="1"/>
</dbReference>
<dbReference type="GO" id="GO:0046854">
    <property type="term" value="P:phosphatidylinositol phosphate biosynthetic process"/>
    <property type="evidence" value="ECO:0007669"/>
    <property type="project" value="TreeGrafter"/>
</dbReference>
<dbReference type="GO" id="GO:0032958">
    <property type="term" value="P:inositol phosphate biosynthetic process"/>
    <property type="evidence" value="ECO:0007669"/>
    <property type="project" value="InterPro"/>
</dbReference>
<evidence type="ECO:0000256" key="5">
    <source>
        <dbReference type="SAM" id="MobiDB-lite"/>
    </source>
</evidence>
<dbReference type="InterPro" id="IPR005522">
    <property type="entry name" value="IPK"/>
</dbReference>
<dbReference type="SUPFAM" id="SSF56104">
    <property type="entry name" value="SAICAR synthase-like"/>
    <property type="match status" value="1"/>
</dbReference>
<feature type="region of interest" description="Disordered" evidence="5">
    <location>
        <begin position="255"/>
        <end position="280"/>
    </location>
</feature>
<sequence length="382" mass="42604">MASDSTPFKAALQAAGHKGAMQSESGELFYKPAKAREIMFYQTISQHYPDFLLIVPTFYGTLSEKQQEESTSAAAAAVDATKEAAEESQLLVLKSSLYGYSEPCILDIKLGSQLWDELEATPEKRDRLDQVSATTTSGSLSLRIAGMNVFHSHSKSPATPSDGKRIPYDKLFGRQLTKDNFTEGLAKFFPNFLAGAAGEDEDGRFVLEYFVNRLKFIHQTLSAHEFRMRSASLLFVYEGDRAAFTRKLDELEKLQAQEEEEEEEPTTQDEDSEDNEDDKVTSQDIQDQLFKLDLIDFAHVRFEKGIGPDEGVLKGIQVFLELARRKDIRSATVKKPSSAGGVTKFKVRGTRFLYTISIADKEKAEKIVHTLPAGLKVTEISA</sequence>
<organism evidence="6 7">
    <name type="scientific">Geotrichum candidum</name>
    <name type="common">Oospora lactis</name>
    <name type="synonym">Dipodascus geotrichum</name>
    <dbReference type="NCBI Taxonomy" id="1173061"/>
    <lineage>
        <taxon>Eukaryota</taxon>
        <taxon>Fungi</taxon>
        <taxon>Dikarya</taxon>
        <taxon>Ascomycota</taxon>
        <taxon>Saccharomycotina</taxon>
        <taxon>Dipodascomycetes</taxon>
        <taxon>Dipodascales</taxon>
        <taxon>Dipodascaceae</taxon>
        <taxon>Geotrichum</taxon>
    </lineage>
</organism>
<evidence type="ECO:0000256" key="3">
    <source>
        <dbReference type="ARBA" id="ARBA00022777"/>
    </source>
</evidence>
<dbReference type="InterPro" id="IPR038286">
    <property type="entry name" value="IPK_sf"/>
</dbReference>
<comment type="similarity">
    <text evidence="1 4">Belongs to the inositol phosphokinase (IPK) family.</text>
</comment>
<keyword evidence="2 4" id="KW-0808">Transferase</keyword>
<dbReference type="GO" id="GO:1990904">
    <property type="term" value="C:ribonucleoprotein complex"/>
    <property type="evidence" value="ECO:0007669"/>
    <property type="project" value="UniProtKB-KW"/>
</dbReference>
<dbReference type="GO" id="GO:0003735">
    <property type="term" value="F:structural constituent of ribosome"/>
    <property type="evidence" value="ECO:0007669"/>
    <property type="project" value="InterPro"/>
</dbReference>
<evidence type="ECO:0000256" key="1">
    <source>
        <dbReference type="ARBA" id="ARBA00007374"/>
    </source>
</evidence>
<reference evidence="6" key="2">
    <citation type="submission" date="2020-01" db="EMBL/GenBank/DDBJ databases">
        <authorList>
            <person name="Perkins V."/>
            <person name="Lessard M.-H."/>
            <person name="Dugat-Bony E."/>
            <person name="Frenette M."/>
            <person name="Labrie S."/>
        </authorList>
    </citation>
    <scope>NUCLEOTIDE SEQUENCE</scope>
    <source>
        <strain evidence="6">LMA-70</strain>
    </source>
</reference>
<evidence type="ECO:0000256" key="2">
    <source>
        <dbReference type="ARBA" id="ARBA00022679"/>
    </source>
</evidence>